<name>A0A7R6PIV5_9GAMM</name>
<evidence type="ECO:0000256" key="6">
    <source>
        <dbReference type="ARBA" id="ARBA00060569"/>
    </source>
</evidence>
<dbReference type="Pfam" id="PF01557">
    <property type="entry name" value="FAA_hydrolase"/>
    <property type="match status" value="1"/>
</dbReference>
<dbReference type="NCBIfam" id="TIGR02303">
    <property type="entry name" value="HpaG-C-term"/>
    <property type="match status" value="1"/>
</dbReference>
<dbReference type="PANTHER" id="PTHR11820">
    <property type="entry name" value="ACYLPYRUVASE"/>
    <property type="match status" value="1"/>
</dbReference>
<dbReference type="FunFam" id="3.90.850.10:FF:000002">
    <property type="entry name" value="2-hydroxyhepta-2,4-diene-1,7-dioate isomerase"/>
    <property type="match status" value="1"/>
</dbReference>
<evidence type="ECO:0000256" key="7">
    <source>
        <dbReference type="ARBA" id="ARBA00060680"/>
    </source>
</evidence>
<keyword evidence="10" id="KW-1185">Reference proteome</keyword>
<comment type="catalytic activity">
    <reaction evidence="3">
        <text>(3E,5R)-5-carboxy-2-oxohept-3-enedioate + H(+) = (4Z)-2-oxohept-4-enedioate + CO2</text>
        <dbReference type="Rhea" id="RHEA:14397"/>
        <dbReference type="ChEBI" id="CHEBI:15378"/>
        <dbReference type="ChEBI" id="CHEBI:16526"/>
        <dbReference type="ChEBI" id="CHEBI:87491"/>
        <dbReference type="ChEBI" id="CHEBI:87507"/>
        <dbReference type="EC" id="4.1.1.68"/>
    </reaction>
</comment>
<dbReference type="EMBL" id="AP014546">
    <property type="protein sequence ID" value="BBB29916.1"/>
    <property type="molecule type" value="Genomic_DNA"/>
</dbReference>
<dbReference type="PANTHER" id="PTHR11820:SF114">
    <property type="entry name" value="4-HYDROXYPHENYLACETATE CATABOLISM PROTEIN"/>
    <property type="match status" value="1"/>
</dbReference>
<proteinExistence type="inferred from homology"/>
<comment type="similarity">
    <text evidence="1">Belongs to the FAH family.</text>
</comment>
<dbReference type="RefSeq" id="WP_201347142.1">
    <property type="nucleotide sequence ID" value="NZ_AP014546.1"/>
</dbReference>
<dbReference type="AlphaFoldDB" id="A0A7R6PIV5"/>
<sequence>MKHARVLFTGAGPLNGQELDVTVEDSFATTGQLTLKTDGQLINESDVIWLSPIKEPGTIFALGLNYADHARELAFEPPKEPLVFLKGVNTLTGHKQNVYRPDNIKFQHYECELVAVIGKEGKNISREEAMDYIAGYTVCNDFAIRDYLENYYRPNLRVKSRDSLLPIGPWVIDKEDVGDISNLRVTTHVNGELTQDGTTADIIFDVPFLVEYLSKIMTLKPGDMIATGTPEGLKDMQPGDKVVCEIEKIGALETYIVSEQEFYGDNY</sequence>
<dbReference type="InterPro" id="IPR011234">
    <property type="entry name" value="Fumarylacetoacetase-like_C"/>
</dbReference>
<dbReference type="SUPFAM" id="SSF56529">
    <property type="entry name" value="FAH"/>
    <property type="match status" value="1"/>
</dbReference>
<comment type="pathway">
    <text evidence="6">Aromatic compound metabolism; 4-hydroxyphenylacetate degradation; pyruvate and succinate semialdehyde from 4-hydroxyphenylacetate: step 4/7.</text>
</comment>
<comment type="function">
    <text evidence="5">Decarboxylates OPET (5-oxo-pent-3-ene-1,2,5-tricarboxylic acid) into HHDD (2-hydroxy-hept-2,4-diene-1,7-dioate) and isomerizes it to OHED (2-oxo-hept-3-ene-1,7-dioate).</text>
</comment>
<dbReference type="InterPro" id="IPR012684">
    <property type="entry name" value="HPA_isomer/decarb_C"/>
</dbReference>
<dbReference type="Proteomes" id="UP000595332">
    <property type="component" value="Chromosome"/>
</dbReference>
<dbReference type="EC" id="5.3.3.-" evidence="9"/>
<dbReference type="InterPro" id="IPR036663">
    <property type="entry name" value="Fumarylacetoacetase_C_sf"/>
</dbReference>
<keyword evidence="9" id="KW-0413">Isomerase</keyword>
<dbReference type="GO" id="GO:1901023">
    <property type="term" value="P:4-hydroxyphenylacetate catabolic process"/>
    <property type="evidence" value="ECO:0007669"/>
    <property type="project" value="InterPro"/>
</dbReference>
<keyword evidence="2" id="KW-0479">Metal-binding</keyword>
<organism evidence="9 10">
    <name type="scientific">Neptunomonas japonica JAMM 1380</name>
    <dbReference type="NCBI Taxonomy" id="1441457"/>
    <lineage>
        <taxon>Bacteria</taxon>
        <taxon>Pseudomonadati</taxon>
        <taxon>Pseudomonadota</taxon>
        <taxon>Gammaproteobacteria</taxon>
        <taxon>Oceanospirillales</taxon>
        <taxon>Oceanospirillaceae</taxon>
        <taxon>Neptunomonas</taxon>
    </lineage>
</organism>
<evidence type="ECO:0000313" key="9">
    <source>
        <dbReference type="EMBL" id="BBB29916.1"/>
    </source>
</evidence>
<evidence type="ECO:0000256" key="5">
    <source>
        <dbReference type="ARBA" id="ARBA00057150"/>
    </source>
</evidence>
<keyword evidence="9" id="KW-0456">Lyase</keyword>
<evidence type="ECO:0000256" key="4">
    <source>
        <dbReference type="ARBA" id="ARBA00052790"/>
    </source>
</evidence>
<gene>
    <name evidence="9" type="ORF">NEJAP_1966</name>
</gene>
<dbReference type="GO" id="GO:0018800">
    <property type="term" value="F:5-oxopent-3-ene-1,2,5-tricarboxylate decarboxylase activity"/>
    <property type="evidence" value="ECO:0007669"/>
    <property type="project" value="UniProtKB-EC"/>
</dbReference>
<evidence type="ECO:0000256" key="1">
    <source>
        <dbReference type="ARBA" id="ARBA00010211"/>
    </source>
</evidence>
<evidence type="ECO:0000259" key="8">
    <source>
        <dbReference type="Pfam" id="PF01557"/>
    </source>
</evidence>
<protein>
    <submittedName>
        <fullName evidence="9">5-oxopent-3-ene-1,2,5-tricarboxylate decarboxylase/2-hydroxyhepta-2,4-diene-1,7-dioate isomerase</fullName>
        <ecNumber evidence="9">4.1.1.68</ecNumber>
        <ecNumber evidence="9">5.3.3.-</ecNumber>
    </submittedName>
</protein>
<evidence type="ECO:0000256" key="2">
    <source>
        <dbReference type="ARBA" id="ARBA00022723"/>
    </source>
</evidence>
<comment type="pathway">
    <text evidence="7">Aromatic compound metabolism; 4-hydroxyphenylacetate degradation; pyruvate and succinate semialdehyde from 4-hydroxyphenylacetate: step 5/7.</text>
</comment>
<evidence type="ECO:0000256" key="3">
    <source>
        <dbReference type="ARBA" id="ARBA00051258"/>
    </source>
</evidence>
<accession>A0A7R6PIV5</accession>
<dbReference type="GO" id="GO:0008704">
    <property type="term" value="F:5-carboxymethyl-2-hydroxymuconate delta-isomerase activity"/>
    <property type="evidence" value="ECO:0007669"/>
    <property type="project" value="UniProtKB-EC"/>
</dbReference>
<feature type="domain" description="Fumarylacetoacetase-like C-terminal" evidence="8">
    <location>
        <begin position="58"/>
        <end position="256"/>
    </location>
</feature>
<reference evidence="9 10" key="1">
    <citation type="journal article" date="2008" name="Int. J. Syst. Evol. Microbiol.">
        <title>Neptunomonas japonica sp. nov., an Osedax japonicus symbiont-like bacterium isolated from sediment adjacent to sperm whale carcasses off Kagoshima, Japan.</title>
        <authorList>
            <person name="Miyazaki M."/>
            <person name="Nogi Y."/>
            <person name="Fujiwara Y."/>
            <person name="Kawato M."/>
            <person name="Kubokawa K."/>
            <person name="Horikoshi K."/>
        </authorList>
    </citation>
    <scope>NUCLEOTIDE SEQUENCE [LARGE SCALE GENOMIC DNA]</scope>
    <source>
        <strain evidence="9 10">JAMM 1380</strain>
    </source>
</reference>
<dbReference type="EC" id="4.1.1.68" evidence="9"/>
<dbReference type="GO" id="GO:0046872">
    <property type="term" value="F:metal ion binding"/>
    <property type="evidence" value="ECO:0007669"/>
    <property type="project" value="UniProtKB-KW"/>
</dbReference>
<evidence type="ECO:0000313" key="10">
    <source>
        <dbReference type="Proteomes" id="UP000595332"/>
    </source>
</evidence>
<dbReference type="KEGG" id="njp:NEJAP_1966"/>
<dbReference type="Gene3D" id="3.90.850.10">
    <property type="entry name" value="Fumarylacetoacetase-like, C-terminal domain"/>
    <property type="match status" value="1"/>
</dbReference>
<comment type="catalytic activity">
    <reaction evidence="4">
        <text>(2E,4Z)-5-hydroxypenta-2,4-diene-1,2,5-tricarboxylate = (3E,5R)-5-carboxy-2-oxohept-3-enedioate</text>
        <dbReference type="Rhea" id="RHEA:18813"/>
        <dbReference type="ChEBI" id="CHEBI:47961"/>
        <dbReference type="ChEBI" id="CHEBI:87491"/>
        <dbReference type="EC" id="5.3.3.10"/>
    </reaction>
</comment>